<evidence type="ECO:0000256" key="3">
    <source>
        <dbReference type="ARBA" id="ARBA00023163"/>
    </source>
</evidence>
<dbReference type="InterPro" id="IPR010982">
    <property type="entry name" value="Lambda_DNA-bd_dom_sf"/>
</dbReference>
<evidence type="ECO:0000313" key="6">
    <source>
        <dbReference type="Proteomes" id="UP000006377"/>
    </source>
</evidence>
<keyword evidence="6" id="KW-1185">Reference proteome</keyword>
<evidence type="ECO:0000256" key="1">
    <source>
        <dbReference type="ARBA" id="ARBA00023015"/>
    </source>
</evidence>
<dbReference type="InterPro" id="IPR001387">
    <property type="entry name" value="Cro/C1-type_HTH"/>
</dbReference>
<dbReference type="Pfam" id="PF00717">
    <property type="entry name" value="Peptidase_S24"/>
    <property type="match status" value="1"/>
</dbReference>
<dbReference type="OrthoDB" id="528805at2"/>
<dbReference type="eggNOG" id="COG2932">
    <property type="taxonomic scope" value="Bacteria"/>
</dbReference>
<dbReference type="STRING" id="402881.Plav_1689"/>
<evidence type="ECO:0000313" key="5">
    <source>
        <dbReference type="EMBL" id="ABS63308.1"/>
    </source>
</evidence>
<keyword evidence="2" id="KW-0238">DNA-binding</keyword>
<dbReference type="PANTHER" id="PTHR40661">
    <property type="match status" value="1"/>
</dbReference>
<protein>
    <submittedName>
        <fullName evidence="5">Putative phage repressor</fullName>
    </submittedName>
</protein>
<dbReference type="SMART" id="SM00530">
    <property type="entry name" value="HTH_XRE"/>
    <property type="match status" value="1"/>
</dbReference>
<dbReference type="SUPFAM" id="SSF47413">
    <property type="entry name" value="lambda repressor-like DNA-binding domains"/>
    <property type="match status" value="1"/>
</dbReference>
<feature type="domain" description="HTH cro/C1-type" evidence="4">
    <location>
        <begin position="10"/>
        <end position="51"/>
    </location>
</feature>
<dbReference type="GO" id="GO:0003677">
    <property type="term" value="F:DNA binding"/>
    <property type="evidence" value="ECO:0007669"/>
    <property type="project" value="UniProtKB-KW"/>
</dbReference>
<dbReference type="CDD" id="cd06529">
    <property type="entry name" value="S24_LexA-like"/>
    <property type="match status" value="1"/>
</dbReference>
<name>A7HTS5_PARL1</name>
<dbReference type="InterPro" id="IPR015927">
    <property type="entry name" value="Peptidase_S24_S26A/B/C"/>
</dbReference>
<keyword evidence="1" id="KW-0805">Transcription regulation</keyword>
<dbReference type="PANTHER" id="PTHR40661:SF3">
    <property type="entry name" value="FELS-1 PROPHAGE TRANSCRIPTIONAL REGULATOR"/>
    <property type="match status" value="1"/>
</dbReference>
<dbReference type="Gene3D" id="2.10.109.10">
    <property type="entry name" value="Umud Fragment, subunit A"/>
    <property type="match status" value="1"/>
</dbReference>
<accession>A7HTS5</accession>
<reference evidence="5 6" key="1">
    <citation type="journal article" date="2011" name="Stand. Genomic Sci.">
        <title>Complete genome sequence of Parvibaculum lavamentivorans type strain (DS-1(T)).</title>
        <authorList>
            <person name="Schleheck D."/>
            <person name="Weiss M."/>
            <person name="Pitluck S."/>
            <person name="Bruce D."/>
            <person name="Land M.L."/>
            <person name="Han S."/>
            <person name="Saunders E."/>
            <person name="Tapia R."/>
            <person name="Detter C."/>
            <person name="Brettin T."/>
            <person name="Han J."/>
            <person name="Woyke T."/>
            <person name="Goodwin L."/>
            <person name="Pennacchio L."/>
            <person name="Nolan M."/>
            <person name="Cook A.M."/>
            <person name="Kjelleberg S."/>
            <person name="Thomas T."/>
        </authorList>
    </citation>
    <scope>NUCLEOTIDE SEQUENCE [LARGE SCALE GENOMIC DNA]</scope>
    <source>
        <strain evidence="6">DS-1 / DSM 13023 / NCIMB 13966</strain>
    </source>
</reference>
<dbReference type="EMBL" id="CP000774">
    <property type="protein sequence ID" value="ABS63308.1"/>
    <property type="molecule type" value="Genomic_DNA"/>
</dbReference>
<dbReference type="PROSITE" id="PS50943">
    <property type="entry name" value="HTH_CROC1"/>
    <property type="match status" value="1"/>
</dbReference>
<dbReference type="InterPro" id="IPR036286">
    <property type="entry name" value="LexA/Signal_pep-like_sf"/>
</dbReference>
<dbReference type="eggNOG" id="COG1396">
    <property type="taxonomic scope" value="Bacteria"/>
</dbReference>
<dbReference type="HOGENOM" id="CLU_066192_1_2_5"/>
<dbReference type="Gene3D" id="1.10.260.40">
    <property type="entry name" value="lambda repressor-like DNA-binding domains"/>
    <property type="match status" value="1"/>
</dbReference>
<dbReference type="SUPFAM" id="SSF51306">
    <property type="entry name" value="LexA/Signal peptidase"/>
    <property type="match status" value="1"/>
</dbReference>
<sequence length="239" mass="26218">MTVATRLGHIRKFLGLSQKDMARRFGVSGTTWQNYELENAAPNAHVLGRLSGEGFNINWVLTGMGEMRAGERKMMEKPTGFAELEPLELEGIAASRKHVLIPRYALRTLPREGGEAAMTMEEVSLLDTIAFRRDFIESDLKADPASLIAIEAADNSMSPTFGPGDILLADTSEPRLRGSGIYVFASGGALLVKRLQVKLDGGFIVSSDNAELYPAEEIERTALERVKIVGRVIWRGGRL</sequence>
<evidence type="ECO:0000256" key="2">
    <source>
        <dbReference type="ARBA" id="ARBA00023125"/>
    </source>
</evidence>
<dbReference type="InterPro" id="IPR039418">
    <property type="entry name" value="LexA-like"/>
</dbReference>
<gene>
    <name evidence="5" type="ordered locus">Plav_1689</name>
</gene>
<organism evidence="5 6">
    <name type="scientific">Parvibaculum lavamentivorans (strain DS-1 / DSM 13023 / NCIMB 13966)</name>
    <dbReference type="NCBI Taxonomy" id="402881"/>
    <lineage>
        <taxon>Bacteria</taxon>
        <taxon>Pseudomonadati</taxon>
        <taxon>Pseudomonadota</taxon>
        <taxon>Alphaproteobacteria</taxon>
        <taxon>Hyphomicrobiales</taxon>
        <taxon>Parvibaculaceae</taxon>
        <taxon>Parvibaculum</taxon>
    </lineage>
</organism>
<evidence type="ECO:0000259" key="4">
    <source>
        <dbReference type="PROSITE" id="PS50943"/>
    </source>
</evidence>
<dbReference type="Proteomes" id="UP000006377">
    <property type="component" value="Chromosome"/>
</dbReference>
<dbReference type="RefSeq" id="WP_012110599.1">
    <property type="nucleotide sequence ID" value="NC_009719.1"/>
</dbReference>
<dbReference type="CDD" id="cd00093">
    <property type="entry name" value="HTH_XRE"/>
    <property type="match status" value="1"/>
</dbReference>
<dbReference type="Pfam" id="PF12844">
    <property type="entry name" value="HTH_19"/>
    <property type="match status" value="1"/>
</dbReference>
<keyword evidence="3" id="KW-0804">Transcription</keyword>
<dbReference type="KEGG" id="pla:Plav_1689"/>
<proteinExistence type="predicted"/>
<dbReference type="AlphaFoldDB" id="A7HTS5"/>